<dbReference type="GeneID" id="96911419"/>
<dbReference type="AlphaFoldDB" id="A0AAV3WVL9"/>
<feature type="transmembrane region" description="Helical" evidence="1">
    <location>
        <begin position="95"/>
        <end position="113"/>
    </location>
</feature>
<keyword evidence="1" id="KW-1133">Transmembrane helix</keyword>
<feature type="transmembrane region" description="Helical" evidence="1">
    <location>
        <begin position="150"/>
        <end position="172"/>
    </location>
</feature>
<feature type="transmembrane region" description="Helical" evidence="1">
    <location>
        <begin position="119"/>
        <end position="138"/>
    </location>
</feature>
<evidence type="ECO:0000256" key="1">
    <source>
        <dbReference type="SAM" id="Phobius"/>
    </source>
</evidence>
<proteinExistence type="predicted"/>
<gene>
    <name evidence="2" type="ORF">M132T_17460</name>
</gene>
<dbReference type="Proteomes" id="UP000887127">
    <property type="component" value="Unassembled WGS sequence"/>
</dbReference>
<sequence length="176" mass="19886">MNEEIKEKKFPWIAMIVYAVVVIGSELLRTYIIAAESLEGNKLNPEGLFLSGIIGIIISVIAAIIVLSIQYAFTKFPTQWISKEENVYKYDIWEALFYSGAIGIVLNLLLQFFDYQDNLVSLAVVSFITTGLFLLFYYSGEEKEKHIKKVITIVQVAWLILGLILNVVSTMFSSSN</sequence>
<evidence type="ECO:0000313" key="2">
    <source>
        <dbReference type="EMBL" id="GEQ36238.1"/>
    </source>
</evidence>
<name>A0AAV3WVL9_9LACT</name>
<dbReference type="EMBL" id="BKBI01000011">
    <property type="protein sequence ID" value="GEQ36238.1"/>
    <property type="molecule type" value="Genomic_DNA"/>
</dbReference>
<feature type="transmembrane region" description="Helical" evidence="1">
    <location>
        <begin position="12"/>
        <end position="35"/>
    </location>
</feature>
<keyword evidence="1" id="KW-0472">Membrane</keyword>
<reference evidence="2" key="1">
    <citation type="submission" date="2019-08" db="EMBL/GenBank/DDBJ databases">
        <title>Marinilactibacillus psychrotolerans M13-2T whole genome sequencing project.</title>
        <authorList>
            <person name="Ishikawa M."/>
            <person name="Suzuki T."/>
            <person name="Matsutani M."/>
        </authorList>
    </citation>
    <scope>NUCLEOTIDE SEQUENCE</scope>
    <source>
        <strain evidence="2">M13-2T</strain>
    </source>
</reference>
<feature type="transmembrane region" description="Helical" evidence="1">
    <location>
        <begin position="47"/>
        <end position="74"/>
    </location>
</feature>
<evidence type="ECO:0000313" key="3">
    <source>
        <dbReference type="Proteomes" id="UP000887127"/>
    </source>
</evidence>
<comment type="caution">
    <text evidence="2">The sequence shown here is derived from an EMBL/GenBank/DDBJ whole genome shotgun (WGS) entry which is preliminary data.</text>
</comment>
<protein>
    <recommendedName>
        <fullName evidence="4">Yip1 domain-containing protein</fullName>
    </recommendedName>
</protein>
<organism evidence="2 3">
    <name type="scientific">Marinilactibacillus psychrotolerans</name>
    <dbReference type="NCBI Taxonomy" id="191770"/>
    <lineage>
        <taxon>Bacteria</taxon>
        <taxon>Bacillati</taxon>
        <taxon>Bacillota</taxon>
        <taxon>Bacilli</taxon>
        <taxon>Lactobacillales</taxon>
        <taxon>Carnobacteriaceae</taxon>
        <taxon>Marinilactibacillus</taxon>
    </lineage>
</organism>
<evidence type="ECO:0008006" key="4">
    <source>
        <dbReference type="Google" id="ProtNLM"/>
    </source>
</evidence>
<accession>A0AAV3WVL9</accession>
<dbReference type="RefSeq" id="WP_091761855.1">
    <property type="nucleotide sequence ID" value="NZ_BJVX01000008.1"/>
</dbReference>
<keyword evidence="1" id="KW-0812">Transmembrane</keyword>